<dbReference type="InterPro" id="IPR002010">
    <property type="entry name" value="T3SS_IM_R"/>
</dbReference>
<feature type="transmembrane region" description="Helical" evidence="7">
    <location>
        <begin position="81"/>
        <end position="105"/>
    </location>
</feature>
<name>A0ABY7HMT4_9GAMM</name>
<dbReference type="RefSeq" id="WP_045048822.1">
    <property type="nucleotide sequence ID" value="NZ_CP114058.1"/>
</dbReference>
<protein>
    <submittedName>
        <fullName evidence="8">Flagellar biosynthetic protein FliR</fullName>
    </submittedName>
</protein>
<organism evidence="8 9">
    <name type="scientific">Rouxiella chamberiensis</name>
    <dbReference type="NCBI Taxonomy" id="1513468"/>
    <lineage>
        <taxon>Bacteria</taxon>
        <taxon>Pseudomonadati</taxon>
        <taxon>Pseudomonadota</taxon>
        <taxon>Gammaproteobacteria</taxon>
        <taxon>Enterobacterales</taxon>
        <taxon>Yersiniaceae</taxon>
        <taxon>Rouxiella</taxon>
    </lineage>
</organism>
<dbReference type="Proteomes" id="UP001164712">
    <property type="component" value="Chromosome"/>
</dbReference>
<evidence type="ECO:0000256" key="6">
    <source>
        <dbReference type="ARBA" id="ARBA00023136"/>
    </source>
</evidence>
<comment type="similarity">
    <text evidence="2">Belongs to the FliR/MopE/SpaR family.</text>
</comment>
<evidence type="ECO:0000256" key="7">
    <source>
        <dbReference type="SAM" id="Phobius"/>
    </source>
</evidence>
<feature type="transmembrane region" description="Helical" evidence="7">
    <location>
        <begin position="12"/>
        <end position="32"/>
    </location>
</feature>
<evidence type="ECO:0000256" key="1">
    <source>
        <dbReference type="ARBA" id="ARBA00004651"/>
    </source>
</evidence>
<evidence type="ECO:0000256" key="2">
    <source>
        <dbReference type="ARBA" id="ARBA00009772"/>
    </source>
</evidence>
<keyword evidence="8" id="KW-0282">Flagellum</keyword>
<evidence type="ECO:0000256" key="5">
    <source>
        <dbReference type="ARBA" id="ARBA00022989"/>
    </source>
</evidence>
<sequence length="262" mass="28865">MPTLALDTLISPLFALWLPFVRILSFLHFCPILDHRGFSRKMKIGTALLLAMLITPMLHGLPQPAALLSMQTLILMGEQILWGLVFGMMLQMVFVALQTGGHILSMNMGLSMAVMNDPANGESTTVISQIIFVFSGLLFFSMDCHLLFVTLLYKGFTYWPMGQAINTSSLRNLVLSLGWIMSAATLMALPTTFIMLTVQGTFGLLNRISPSLNLFSLGFPIAMLFGLLCLVLLIAHVPEHYLNLTNDVLTQLDALRGSDVVN</sequence>
<keyword evidence="8" id="KW-0966">Cell projection</keyword>
<feature type="transmembrane region" description="Helical" evidence="7">
    <location>
        <begin position="126"/>
        <end position="153"/>
    </location>
</feature>
<dbReference type="Pfam" id="PF01311">
    <property type="entry name" value="Bac_export_1"/>
    <property type="match status" value="1"/>
</dbReference>
<accession>A0ABY7HMT4</accession>
<gene>
    <name evidence="8" type="ORF">O1V66_17690</name>
</gene>
<dbReference type="PRINTS" id="PR00953">
    <property type="entry name" value="TYPE3IMRPROT"/>
</dbReference>
<feature type="transmembrane region" description="Helical" evidence="7">
    <location>
        <begin position="173"/>
        <end position="196"/>
    </location>
</feature>
<evidence type="ECO:0000256" key="4">
    <source>
        <dbReference type="ARBA" id="ARBA00022692"/>
    </source>
</evidence>
<keyword evidence="9" id="KW-1185">Reference proteome</keyword>
<evidence type="ECO:0000256" key="3">
    <source>
        <dbReference type="ARBA" id="ARBA00022475"/>
    </source>
</evidence>
<reference evidence="8" key="1">
    <citation type="submission" date="2022-12" db="EMBL/GenBank/DDBJ databases">
        <title>Complete genome sequence of an Australian strain of Rouxiella badensis DAR84756 and resolution of the R. badensis DSM100043 and R. chamberiensis DSM28324 genomes.</title>
        <authorList>
            <person name="Paul S."/>
            <person name="Anderson P.J."/>
            <person name="Maynard G."/>
            <person name="Dyall-Smith M."/>
            <person name="Kudinha T."/>
        </authorList>
    </citation>
    <scope>NUCLEOTIDE SEQUENCE</scope>
    <source>
        <strain evidence="8">DSM 28324</strain>
    </source>
</reference>
<comment type="subcellular location">
    <subcellularLocation>
        <location evidence="1">Cell membrane</location>
        <topology evidence="1">Multi-pass membrane protein</topology>
    </subcellularLocation>
</comment>
<evidence type="ECO:0000313" key="9">
    <source>
        <dbReference type="Proteomes" id="UP001164712"/>
    </source>
</evidence>
<dbReference type="PANTHER" id="PTHR30065">
    <property type="entry name" value="FLAGELLAR BIOSYNTHETIC PROTEIN FLIR"/>
    <property type="match status" value="1"/>
</dbReference>
<keyword evidence="6 7" id="KW-0472">Membrane</keyword>
<keyword evidence="5 7" id="KW-1133">Transmembrane helix</keyword>
<dbReference type="EMBL" id="CP114058">
    <property type="protein sequence ID" value="WAT00673.1"/>
    <property type="molecule type" value="Genomic_DNA"/>
</dbReference>
<keyword evidence="8" id="KW-0969">Cilium</keyword>
<dbReference type="PANTHER" id="PTHR30065:SF8">
    <property type="entry name" value="FLAGELLAR BIOSYNTHETIC PROTEIN FLIR"/>
    <property type="match status" value="1"/>
</dbReference>
<keyword evidence="3" id="KW-1003">Cell membrane</keyword>
<proteinExistence type="inferred from homology"/>
<feature type="transmembrane region" description="Helical" evidence="7">
    <location>
        <begin position="217"/>
        <end position="237"/>
    </location>
</feature>
<evidence type="ECO:0000313" key="8">
    <source>
        <dbReference type="EMBL" id="WAT00673.1"/>
    </source>
</evidence>
<keyword evidence="4 7" id="KW-0812">Transmembrane</keyword>
<feature type="transmembrane region" description="Helical" evidence="7">
    <location>
        <begin position="44"/>
        <end position="61"/>
    </location>
</feature>